<dbReference type="GO" id="GO:0016020">
    <property type="term" value="C:membrane"/>
    <property type="evidence" value="ECO:0007669"/>
    <property type="project" value="UniProtKB-SubCell"/>
</dbReference>
<evidence type="ECO:0000313" key="8">
    <source>
        <dbReference type="EMBL" id="EFH83669.1"/>
    </source>
</evidence>
<feature type="transmembrane region" description="Helical" evidence="6">
    <location>
        <begin position="414"/>
        <end position="436"/>
    </location>
</feature>
<feature type="region of interest" description="Disordered" evidence="5">
    <location>
        <begin position="539"/>
        <end position="586"/>
    </location>
</feature>
<feature type="transmembrane region" description="Helical" evidence="6">
    <location>
        <begin position="491"/>
        <end position="515"/>
    </location>
</feature>
<dbReference type="InterPro" id="IPR004841">
    <property type="entry name" value="AA-permease/SLC12A_dom"/>
</dbReference>
<dbReference type="GO" id="GO:0055085">
    <property type="term" value="P:transmembrane transport"/>
    <property type="evidence" value="ECO:0007669"/>
    <property type="project" value="InterPro"/>
</dbReference>
<dbReference type="Pfam" id="PF00324">
    <property type="entry name" value="AA_permease"/>
    <property type="match status" value="1"/>
</dbReference>
<evidence type="ECO:0000256" key="1">
    <source>
        <dbReference type="ARBA" id="ARBA00004141"/>
    </source>
</evidence>
<dbReference type="PIRSF" id="PIRSF006060">
    <property type="entry name" value="AA_transporter"/>
    <property type="match status" value="1"/>
</dbReference>
<feature type="transmembrane region" description="Helical" evidence="6">
    <location>
        <begin position="62"/>
        <end position="83"/>
    </location>
</feature>
<keyword evidence="3 6" id="KW-1133">Transmembrane helix</keyword>
<feature type="transmembrane region" description="Helical" evidence="6">
    <location>
        <begin position="448"/>
        <end position="471"/>
    </location>
</feature>
<name>D6TTB8_KTERA</name>
<dbReference type="OrthoDB" id="137613at2"/>
<feature type="transmembrane region" description="Helical" evidence="6">
    <location>
        <begin position="216"/>
        <end position="236"/>
    </location>
</feature>
<evidence type="ECO:0000256" key="3">
    <source>
        <dbReference type="ARBA" id="ARBA00022989"/>
    </source>
</evidence>
<feature type="compositionally biased region" description="Acidic residues" evidence="5">
    <location>
        <begin position="563"/>
        <end position="572"/>
    </location>
</feature>
<feature type="transmembrane region" description="Helical" evidence="6">
    <location>
        <begin position="26"/>
        <end position="50"/>
    </location>
</feature>
<dbReference type="InterPro" id="IPR050367">
    <property type="entry name" value="APC_superfamily"/>
</dbReference>
<gene>
    <name evidence="8" type="ORF">Krac_4662</name>
</gene>
<comment type="subcellular location">
    <subcellularLocation>
        <location evidence="1">Membrane</location>
        <topology evidence="1">Multi-pass membrane protein</topology>
    </subcellularLocation>
</comment>
<evidence type="ECO:0000256" key="4">
    <source>
        <dbReference type="ARBA" id="ARBA00023136"/>
    </source>
</evidence>
<accession>D6TTB8</accession>
<dbReference type="PANTHER" id="PTHR42770">
    <property type="entry name" value="AMINO ACID TRANSPORTER-RELATED"/>
    <property type="match status" value="1"/>
</dbReference>
<evidence type="ECO:0000256" key="5">
    <source>
        <dbReference type="SAM" id="MobiDB-lite"/>
    </source>
</evidence>
<evidence type="ECO:0000259" key="7">
    <source>
        <dbReference type="Pfam" id="PF00324"/>
    </source>
</evidence>
<dbReference type="FunCoup" id="D6TTB8">
    <property type="interactions" value="349"/>
</dbReference>
<keyword evidence="4 6" id="KW-0472">Membrane</keyword>
<feature type="transmembrane region" description="Helical" evidence="6">
    <location>
        <begin position="364"/>
        <end position="384"/>
    </location>
</feature>
<feature type="transmembrane region" description="Helical" evidence="6">
    <location>
        <begin position="171"/>
        <end position="196"/>
    </location>
</feature>
<dbReference type="PANTHER" id="PTHR42770:SF16">
    <property type="entry name" value="AMINO ACID PERMEASE"/>
    <property type="match status" value="1"/>
</dbReference>
<dbReference type="RefSeq" id="WP_007914533.1">
    <property type="nucleotide sequence ID" value="NZ_ADVG01000003.1"/>
</dbReference>
<dbReference type="AlphaFoldDB" id="D6TTB8"/>
<comment type="caution">
    <text evidence="8">The sequence shown here is derived from an EMBL/GenBank/DDBJ whole genome shotgun (WGS) entry which is preliminary data.</text>
</comment>
<protein>
    <submittedName>
        <fullName evidence="8">Amino acid permease-associated region</fullName>
    </submittedName>
</protein>
<dbReference type="InParanoid" id="D6TTB8"/>
<sequence length="586" mass="62465">MAQESIRVTQPETNALTPEKRLHTNAIGLFGVLYFCLAGAAPIAAMFFNVPSIAAQAGASTPLVFLLSALGLLLLAFPMLYFARRVTSAGGFYAWISHGLGPRAAFTAGWLMLGGYAIFEAASQAAFGGLTDNTLSTFLNFHMPGGWLTYAALGIILVSILAYFDVKWSVWVLAPFLVLEIGSLLIFNIVITLKGGVAGHDFVHTFTPAGSTLKNVAPGGLLGIGIAMALGVWSWVGFESGAVYGEESRNPRRTIPIALFSVIAGLGILYIWTTYSAIIGLGWEHAGDVLGNIANAPGPYFDLAGNFVGSWLVVCMLIAISVGTFGANVSFHNGMTRYLYSMGREQILPSSFGNTHPRWKSPHIASIAQSVFSLLVVGFLGLVIQHANKDGSVSYALGIADGTTYQQTNGISSYGWLAIIGTICFMLVYILVNIAAPVYARRRGEFRVFTHVIAPILSTIVLLIPLTSFIMPPLPGIGAFFTGLGFAPTPFPLNILPAFVLVWLLIGAGYALYLYRSNPARFEMLGHIISGEDGNPVIEPGVPSEEASEQTPIAAPVASSEVVDTEEEAVSEEDVRAEEPAGKEDV</sequence>
<feature type="transmembrane region" description="Helical" evidence="6">
    <location>
        <begin position="147"/>
        <end position="164"/>
    </location>
</feature>
<dbReference type="eggNOG" id="COG0531">
    <property type="taxonomic scope" value="Bacteria"/>
</dbReference>
<organism evidence="8 9">
    <name type="scientific">Ktedonobacter racemifer DSM 44963</name>
    <dbReference type="NCBI Taxonomy" id="485913"/>
    <lineage>
        <taxon>Bacteria</taxon>
        <taxon>Bacillati</taxon>
        <taxon>Chloroflexota</taxon>
        <taxon>Ktedonobacteria</taxon>
        <taxon>Ktedonobacterales</taxon>
        <taxon>Ktedonobacteraceae</taxon>
        <taxon>Ktedonobacter</taxon>
    </lineage>
</organism>
<feature type="compositionally biased region" description="Basic and acidic residues" evidence="5">
    <location>
        <begin position="573"/>
        <end position="586"/>
    </location>
</feature>
<proteinExistence type="predicted"/>
<feature type="transmembrane region" description="Helical" evidence="6">
    <location>
        <begin position="257"/>
        <end position="283"/>
    </location>
</feature>
<evidence type="ECO:0000256" key="6">
    <source>
        <dbReference type="SAM" id="Phobius"/>
    </source>
</evidence>
<dbReference type="STRING" id="485913.Krac_4662"/>
<feature type="transmembrane region" description="Helical" evidence="6">
    <location>
        <begin position="104"/>
        <end position="127"/>
    </location>
</feature>
<evidence type="ECO:0000256" key="2">
    <source>
        <dbReference type="ARBA" id="ARBA00022692"/>
    </source>
</evidence>
<evidence type="ECO:0000313" key="9">
    <source>
        <dbReference type="Proteomes" id="UP000004508"/>
    </source>
</evidence>
<reference evidence="8 9" key="1">
    <citation type="journal article" date="2011" name="Stand. Genomic Sci.">
        <title>Non-contiguous finished genome sequence and contextual data of the filamentous soil bacterium Ktedonobacter racemifer type strain (SOSP1-21).</title>
        <authorList>
            <person name="Chang Y.J."/>
            <person name="Land M."/>
            <person name="Hauser L."/>
            <person name="Chertkov O."/>
            <person name="Del Rio T.G."/>
            <person name="Nolan M."/>
            <person name="Copeland A."/>
            <person name="Tice H."/>
            <person name="Cheng J.F."/>
            <person name="Lucas S."/>
            <person name="Han C."/>
            <person name="Goodwin L."/>
            <person name="Pitluck S."/>
            <person name="Ivanova N."/>
            <person name="Ovchinikova G."/>
            <person name="Pati A."/>
            <person name="Chen A."/>
            <person name="Palaniappan K."/>
            <person name="Mavromatis K."/>
            <person name="Liolios K."/>
            <person name="Brettin T."/>
            <person name="Fiebig A."/>
            <person name="Rohde M."/>
            <person name="Abt B."/>
            <person name="Goker M."/>
            <person name="Detter J.C."/>
            <person name="Woyke T."/>
            <person name="Bristow J."/>
            <person name="Eisen J.A."/>
            <person name="Markowitz V."/>
            <person name="Hugenholtz P."/>
            <person name="Kyrpides N.C."/>
            <person name="Klenk H.P."/>
            <person name="Lapidus A."/>
        </authorList>
    </citation>
    <scope>NUCLEOTIDE SEQUENCE [LARGE SCALE GENOMIC DNA]</scope>
    <source>
        <strain evidence="9">DSM 44963</strain>
    </source>
</reference>
<keyword evidence="9" id="KW-1185">Reference proteome</keyword>
<dbReference type="Gene3D" id="1.20.1740.10">
    <property type="entry name" value="Amino acid/polyamine transporter I"/>
    <property type="match status" value="1"/>
</dbReference>
<feature type="transmembrane region" description="Helical" evidence="6">
    <location>
        <begin position="303"/>
        <end position="327"/>
    </location>
</feature>
<feature type="domain" description="Amino acid permease/ SLC12A" evidence="7">
    <location>
        <begin position="31"/>
        <end position="451"/>
    </location>
</feature>
<dbReference type="EMBL" id="ADVG01000003">
    <property type="protein sequence ID" value="EFH83669.1"/>
    <property type="molecule type" value="Genomic_DNA"/>
</dbReference>
<dbReference type="Proteomes" id="UP000004508">
    <property type="component" value="Unassembled WGS sequence"/>
</dbReference>
<keyword evidence="2 6" id="KW-0812">Transmembrane</keyword>